<dbReference type="EMBL" id="CP001083">
    <property type="protein sequence ID" value="ACQ51830.1"/>
    <property type="molecule type" value="Genomic_DNA"/>
</dbReference>
<proteinExistence type="predicted"/>
<feature type="region of interest" description="Disordered" evidence="1">
    <location>
        <begin position="1"/>
        <end position="46"/>
    </location>
</feature>
<evidence type="ECO:0000313" key="2">
    <source>
        <dbReference type="EMBL" id="ACQ51830.1"/>
    </source>
</evidence>
<accession>A0A3F2ZQY4</accession>
<dbReference type="KEGG" id="cbi:CLJ_B1759"/>
<dbReference type="RefSeq" id="WP_003362642.1">
    <property type="nucleotide sequence ID" value="NC_012658.1"/>
</dbReference>
<dbReference type="AlphaFoldDB" id="A0A3F2ZQY4"/>
<protein>
    <submittedName>
        <fullName evidence="2">Uncharacterized protein</fullName>
    </submittedName>
</protein>
<dbReference type="Proteomes" id="UP000002333">
    <property type="component" value="Chromosome"/>
</dbReference>
<gene>
    <name evidence="2" type="ordered locus">CLJ_B1759</name>
</gene>
<feature type="compositionally biased region" description="Basic residues" evidence="1">
    <location>
        <begin position="22"/>
        <end position="37"/>
    </location>
</feature>
<reference evidence="2 3" key="1">
    <citation type="journal article" date="2007" name="PLoS ONE">
        <title>Analysis of the neurotoxin complex genes in Clostridium botulinum A1-A4 and B1 strains: BoNT/A3, /Ba4 and /B1 clusters are located within plasmids.</title>
        <authorList>
            <person name="Smith T.J."/>
            <person name="Hill K.K."/>
            <person name="Foley B.T."/>
            <person name="Detter J.C."/>
            <person name="Munk A.C."/>
            <person name="Bruce D.C."/>
            <person name="Doggett N.A."/>
            <person name="Smith L.A."/>
            <person name="Marks J.D."/>
            <person name="Xie G."/>
            <person name="Brettin T.S."/>
        </authorList>
    </citation>
    <scope>NUCLEOTIDE SEQUENCE [LARGE SCALE GENOMIC DNA]</scope>
    <source>
        <strain evidence="3">657 / Type Ba4</strain>
    </source>
</reference>
<evidence type="ECO:0000256" key="1">
    <source>
        <dbReference type="SAM" id="MobiDB-lite"/>
    </source>
</evidence>
<reference evidence="3" key="2">
    <citation type="submission" date="2008-05" db="EMBL/GenBank/DDBJ databases">
        <title>Genome sequence of Clostridium botulinum Ba4 strain 657.</title>
        <authorList>
            <person name="Shrivastava S."/>
            <person name="Brown J.L."/>
            <person name="Bruce D."/>
            <person name="Detter C."/>
            <person name="Munk C."/>
            <person name="Smith L.A."/>
            <person name="Smith T.J."/>
            <person name="Sutton G."/>
            <person name="Brettin T.S."/>
        </authorList>
    </citation>
    <scope>NUCLEOTIDE SEQUENCE [LARGE SCALE GENOMIC DNA]</scope>
    <source>
        <strain evidence="3">657 / Type Ba4</strain>
    </source>
</reference>
<name>A0A3F2ZQY4_CLOB6</name>
<organism evidence="2 3">
    <name type="scientific">Clostridium botulinum (strain 657 / Type Ba4)</name>
    <dbReference type="NCBI Taxonomy" id="515621"/>
    <lineage>
        <taxon>Bacteria</taxon>
        <taxon>Bacillati</taxon>
        <taxon>Bacillota</taxon>
        <taxon>Clostridia</taxon>
        <taxon>Eubacteriales</taxon>
        <taxon>Clostridiaceae</taxon>
        <taxon>Clostridium</taxon>
    </lineage>
</organism>
<sequence>MGSGRLKVEKILKTQQPGIHKQLNKNRKQNKKKSRRGKKEENLSFSDVMNLMSHDSYCRGKGGRIKQRTLGK</sequence>
<feature type="compositionally biased region" description="Basic and acidic residues" evidence="1">
    <location>
        <begin position="1"/>
        <end position="12"/>
    </location>
</feature>
<evidence type="ECO:0000313" key="3">
    <source>
        <dbReference type="Proteomes" id="UP000002333"/>
    </source>
</evidence>